<dbReference type="OrthoDB" id="2913281at2759"/>
<dbReference type="Gene3D" id="1.20.1280.50">
    <property type="match status" value="1"/>
</dbReference>
<feature type="domain" description="F-box" evidence="1">
    <location>
        <begin position="58"/>
        <end position="115"/>
    </location>
</feature>
<dbReference type="EMBL" id="JACGCI010000051">
    <property type="protein sequence ID" value="KAF6751285.1"/>
    <property type="molecule type" value="Genomic_DNA"/>
</dbReference>
<accession>A0A8H6HR88</accession>
<gene>
    <name evidence="2" type="ORF">DFP72DRAFT_495787</name>
</gene>
<evidence type="ECO:0000313" key="2">
    <source>
        <dbReference type="EMBL" id="KAF6751285.1"/>
    </source>
</evidence>
<comment type="caution">
    <text evidence="2">The sequence shown here is derived from an EMBL/GenBank/DDBJ whole genome shotgun (WGS) entry which is preliminary data.</text>
</comment>
<evidence type="ECO:0000259" key="1">
    <source>
        <dbReference type="Pfam" id="PF12937"/>
    </source>
</evidence>
<dbReference type="SUPFAM" id="SSF81383">
    <property type="entry name" value="F-box domain"/>
    <property type="match status" value="1"/>
</dbReference>
<evidence type="ECO:0000313" key="3">
    <source>
        <dbReference type="Proteomes" id="UP000521943"/>
    </source>
</evidence>
<dbReference type="AlphaFoldDB" id="A0A8H6HR88"/>
<sequence>MMPTSLALVTDFDSVHNKGKSLPIDHHPIKSSLGTATMSENHGDLHIAQSVLHATPPISVLPCELLSKIFSRVVDQARTTPGHPPFSACATDLLAISHVCSLFRAVANDDPSLWAMVPFINGVSCQFLRLILTRSQELPLTLSVMEDETWPQSGQVWGQLLCDYKRVTSLRIEVAEDYDGIKAMLFLTLPVPRLEHCTIKFHGQRSIALDRFANPVLPFNGHVPSLRALDLINCTIPPKFFNFPGLTTISMCTVRYQSDFQSTLISPCEFLHWRGHFKFLRALTLSNSIRAATSTEYDNVLLHSPIDLPVLEHVLIDDSLEVCRQMAGLLHFPSSCTRTIVIGFPRSQQFTIDDASRAAEVASAFIPPNVRYIECDLKMGSGRTSLHFGRGEIQADIVTFDVSELKFSAPGLLGLLIEVLSIPAMAVHNVGPSDAFLCWLWEALASQLRGVLDGLTKLHLSFGEYSTAPHILRDFLGAMNNIQTLETDRMDVWNNPCFLVSSNKPTFPRLRNLTLPLDGETTPSTVGRVSKFLADRTEIERVTFQANSEWVAKMGRAAVEDVCGALVHITQEFPVLVSVDWVDRRIEDGHADH</sequence>
<keyword evidence="3" id="KW-1185">Reference proteome</keyword>
<name>A0A8H6HR88_9AGAR</name>
<dbReference type="InterPro" id="IPR001810">
    <property type="entry name" value="F-box_dom"/>
</dbReference>
<dbReference type="InterPro" id="IPR036047">
    <property type="entry name" value="F-box-like_dom_sf"/>
</dbReference>
<organism evidence="2 3">
    <name type="scientific">Ephemerocybe angulata</name>
    <dbReference type="NCBI Taxonomy" id="980116"/>
    <lineage>
        <taxon>Eukaryota</taxon>
        <taxon>Fungi</taxon>
        <taxon>Dikarya</taxon>
        <taxon>Basidiomycota</taxon>
        <taxon>Agaricomycotina</taxon>
        <taxon>Agaricomycetes</taxon>
        <taxon>Agaricomycetidae</taxon>
        <taxon>Agaricales</taxon>
        <taxon>Agaricineae</taxon>
        <taxon>Psathyrellaceae</taxon>
        <taxon>Ephemerocybe</taxon>
    </lineage>
</organism>
<dbReference type="Proteomes" id="UP000521943">
    <property type="component" value="Unassembled WGS sequence"/>
</dbReference>
<protein>
    <recommendedName>
        <fullName evidence="1">F-box domain-containing protein</fullName>
    </recommendedName>
</protein>
<dbReference type="Pfam" id="PF12937">
    <property type="entry name" value="F-box-like"/>
    <property type="match status" value="1"/>
</dbReference>
<proteinExistence type="predicted"/>
<reference evidence="2 3" key="1">
    <citation type="submission" date="2020-07" db="EMBL/GenBank/DDBJ databases">
        <title>Comparative genomics of pyrophilous fungi reveals a link between fire events and developmental genes.</title>
        <authorList>
            <consortium name="DOE Joint Genome Institute"/>
            <person name="Steindorff A.S."/>
            <person name="Carver A."/>
            <person name="Calhoun S."/>
            <person name="Stillman K."/>
            <person name="Liu H."/>
            <person name="Lipzen A."/>
            <person name="Pangilinan J."/>
            <person name="Labutti K."/>
            <person name="Bruns T.D."/>
            <person name="Grigoriev I.V."/>
        </authorList>
    </citation>
    <scope>NUCLEOTIDE SEQUENCE [LARGE SCALE GENOMIC DNA]</scope>
    <source>
        <strain evidence="2 3">CBS 144469</strain>
    </source>
</reference>